<proteinExistence type="predicted"/>
<comment type="caution">
    <text evidence="1">The sequence shown here is derived from an EMBL/GenBank/DDBJ whole genome shotgun (WGS) entry which is preliminary data.</text>
</comment>
<sequence length="32" mass="3534">MTCTEGRELGGLAVDDHSRVLGDVWRSVSEEE</sequence>
<evidence type="ECO:0000313" key="1">
    <source>
        <dbReference type="EMBL" id="TWU43615.1"/>
    </source>
</evidence>
<evidence type="ECO:0000313" key="2">
    <source>
        <dbReference type="Proteomes" id="UP000318288"/>
    </source>
</evidence>
<keyword evidence="2" id="KW-1185">Reference proteome</keyword>
<protein>
    <submittedName>
        <fullName evidence="1">Uncharacterized protein</fullName>
    </submittedName>
</protein>
<accession>A0A5C6E4L2</accession>
<name>A0A5C6E4L2_9BACT</name>
<organism evidence="1 2">
    <name type="scientific">Rubripirellula tenax</name>
    <dbReference type="NCBI Taxonomy" id="2528015"/>
    <lineage>
        <taxon>Bacteria</taxon>
        <taxon>Pseudomonadati</taxon>
        <taxon>Planctomycetota</taxon>
        <taxon>Planctomycetia</taxon>
        <taxon>Pirellulales</taxon>
        <taxon>Pirellulaceae</taxon>
        <taxon>Rubripirellula</taxon>
    </lineage>
</organism>
<dbReference type="Proteomes" id="UP000318288">
    <property type="component" value="Unassembled WGS sequence"/>
</dbReference>
<dbReference type="AlphaFoldDB" id="A0A5C6E4L2"/>
<reference evidence="1 2" key="1">
    <citation type="submission" date="2019-02" db="EMBL/GenBank/DDBJ databases">
        <title>Deep-cultivation of Planctomycetes and their phenomic and genomic characterization uncovers novel biology.</title>
        <authorList>
            <person name="Wiegand S."/>
            <person name="Jogler M."/>
            <person name="Boedeker C."/>
            <person name="Pinto D."/>
            <person name="Vollmers J."/>
            <person name="Rivas-Marin E."/>
            <person name="Kohn T."/>
            <person name="Peeters S.H."/>
            <person name="Heuer A."/>
            <person name="Rast P."/>
            <person name="Oberbeckmann S."/>
            <person name="Bunk B."/>
            <person name="Jeske O."/>
            <person name="Meyerdierks A."/>
            <person name="Storesund J.E."/>
            <person name="Kallscheuer N."/>
            <person name="Luecker S."/>
            <person name="Lage O.M."/>
            <person name="Pohl T."/>
            <person name="Merkel B.J."/>
            <person name="Hornburger P."/>
            <person name="Mueller R.-W."/>
            <person name="Bruemmer F."/>
            <person name="Labrenz M."/>
            <person name="Spormann A.M."/>
            <person name="Op Den Camp H."/>
            <person name="Overmann J."/>
            <person name="Amann R."/>
            <person name="Jetten M.S.M."/>
            <person name="Mascher T."/>
            <person name="Medema M.H."/>
            <person name="Devos D.P."/>
            <person name="Kaster A.-K."/>
            <person name="Ovreas L."/>
            <person name="Rohde M."/>
            <person name="Galperin M.Y."/>
            <person name="Jogler C."/>
        </authorList>
    </citation>
    <scope>NUCLEOTIDE SEQUENCE [LARGE SCALE GENOMIC DNA]</scope>
    <source>
        <strain evidence="1 2">Poly51</strain>
    </source>
</reference>
<dbReference type="EMBL" id="SJPW01000017">
    <property type="protein sequence ID" value="TWU43615.1"/>
    <property type="molecule type" value="Genomic_DNA"/>
</dbReference>
<gene>
    <name evidence="1" type="ORF">Poly51_62700</name>
</gene>